<evidence type="ECO:0000256" key="1">
    <source>
        <dbReference type="SAM" id="MobiDB-lite"/>
    </source>
</evidence>
<evidence type="ECO:0000313" key="4">
    <source>
        <dbReference type="Proteomes" id="UP000001568"/>
    </source>
</evidence>
<dbReference type="GO" id="GO:0009507">
    <property type="term" value="C:chloroplast"/>
    <property type="evidence" value="ECO:0007669"/>
    <property type="project" value="TreeGrafter"/>
</dbReference>
<dbReference type="Pfam" id="PF09353">
    <property type="entry name" value="DUF1995"/>
    <property type="match status" value="1"/>
</dbReference>
<feature type="compositionally biased region" description="Basic and acidic residues" evidence="1">
    <location>
        <begin position="43"/>
        <end position="63"/>
    </location>
</feature>
<evidence type="ECO:0000313" key="3">
    <source>
        <dbReference type="EMBL" id="ABO95295.1"/>
    </source>
</evidence>
<dbReference type="PANTHER" id="PTHR36365">
    <property type="entry name" value="OS05G0500400 PROTEIN"/>
    <property type="match status" value="1"/>
</dbReference>
<feature type="compositionally biased region" description="Low complexity" evidence="1">
    <location>
        <begin position="29"/>
        <end position="42"/>
    </location>
</feature>
<dbReference type="EMBL" id="CP000583">
    <property type="protein sequence ID" value="ABO95295.1"/>
    <property type="molecule type" value="Genomic_DNA"/>
</dbReference>
<dbReference type="STRING" id="436017.A4RUQ8"/>
<dbReference type="AlphaFoldDB" id="A4RUQ8"/>
<dbReference type="Proteomes" id="UP000001568">
    <property type="component" value="Chromosome 3"/>
</dbReference>
<dbReference type="InterPro" id="IPR018962">
    <property type="entry name" value="DUF1995"/>
</dbReference>
<feature type="compositionally biased region" description="Basic residues" evidence="1">
    <location>
        <begin position="18"/>
        <end position="28"/>
    </location>
</feature>
<dbReference type="HOGENOM" id="CLU_883938_0_0_1"/>
<reference evidence="3 4" key="1">
    <citation type="journal article" date="2007" name="Proc. Natl. Acad. Sci. U.S.A.">
        <title>The tiny eukaryote Ostreococcus provides genomic insights into the paradox of plankton speciation.</title>
        <authorList>
            <person name="Palenik B."/>
            <person name="Grimwood J."/>
            <person name="Aerts A."/>
            <person name="Rouze P."/>
            <person name="Salamov A."/>
            <person name="Putnam N."/>
            <person name="Dupont C."/>
            <person name="Jorgensen R."/>
            <person name="Derelle E."/>
            <person name="Rombauts S."/>
            <person name="Zhou K."/>
            <person name="Otillar R."/>
            <person name="Merchant S.S."/>
            <person name="Podell S."/>
            <person name="Gaasterland T."/>
            <person name="Napoli C."/>
            <person name="Gendler K."/>
            <person name="Manuell A."/>
            <person name="Tai V."/>
            <person name="Vallon O."/>
            <person name="Piganeau G."/>
            <person name="Jancek S."/>
            <person name="Heijde M."/>
            <person name="Jabbari K."/>
            <person name="Bowler C."/>
            <person name="Lohr M."/>
            <person name="Robbens S."/>
            <person name="Werner G."/>
            <person name="Dubchak I."/>
            <person name="Pazour G.J."/>
            <person name="Ren Q."/>
            <person name="Paulsen I."/>
            <person name="Delwiche C."/>
            <person name="Schmutz J."/>
            <person name="Rokhsar D."/>
            <person name="Van de Peer Y."/>
            <person name="Moreau H."/>
            <person name="Grigoriev I.V."/>
        </authorList>
    </citation>
    <scope>NUCLEOTIDE SEQUENCE [LARGE SCALE GENOMIC DNA]</scope>
    <source>
        <strain evidence="3 4">CCE9901</strain>
    </source>
</reference>
<dbReference type="PANTHER" id="PTHR36365:SF1">
    <property type="entry name" value="OS05G0500400 PROTEIN"/>
    <property type="match status" value="1"/>
</dbReference>
<dbReference type="Gramene" id="ABO95295">
    <property type="protein sequence ID" value="ABO95295"/>
    <property type="gene ID" value="OSTLU_92473"/>
</dbReference>
<feature type="compositionally biased region" description="Basic residues" evidence="1">
    <location>
        <begin position="64"/>
        <end position="73"/>
    </location>
</feature>
<dbReference type="OrthoDB" id="515480at2759"/>
<dbReference type="OMA" id="PWRILVK"/>
<dbReference type="eggNOG" id="ENOG502QPSS">
    <property type="taxonomic scope" value="Eukaryota"/>
</dbReference>
<sequence length="315" mass="33071">MRATTPRVAPGVAPARDGRRRGVARRVVARAAGADEAAAPPRGKSEAYDQARVAVERALEKSTKRATKRRRSSGRAVGKPARLAVELPVNDDSDAALIEMATGTLGDGARDATAVFGRASAAKLAREMGSAMECVSVDDAWTAADAAARDGIIALVGVPSDRVEAAMRKCRAGEGRPTVCVNVEWEHDGDGGLAWSMSRQQAGVDDAAPSDVEAFANSFVVVYSFLPLNIQASMFASSLEGAVFKCVRGGAPAGTPWRILVKEKGAFAQVGAMQRRPQQTDLEAALYNSIAAKSPVNEAVGKASGFFRGLMNKDK</sequence>
<name>A4RUQ8_OSTLU</name>
<dbReference type="GeneID" id="5001055"/>
<proteinExistence type="predicted"/>
<keyword evidence="4" id="KW-1185">Reference proteome</keyword>
<protein>
    <recommendedName>
        <fullName evidence="2">DUF1995 domain-containing protein</fullName>
    </recommendedName>
</protein>
<feature type="region of interest" description="Disordered" evidence="1">
    <location>
        <begin position="1"/>
        <end position="79"/>
    </location>
</feature>
<dbReference type="KEGG" id="olu:OSTLU_92473"/>
<evidence type="ECO:0000259" key="2">
    <source>
        <dbReference type="Pfam" id="PF09353"/>
    </source>
</evidence>
<accession>A4RUQ8</accession>
<dbReference type="RefSeq" id="XP_001417002.1">
    <property type="nucleotide sequence ID" value="XM_001416965.1"/>
</dbReference>
<organism evidence="3 4">
    <name type="scientific">Ostreococcus lucimarinus (strain CCE9901)</name>
    <dbReference type="NCBI Taxonomy" id="436017"/>
    <lineage>
        <taxon>Eukaryota</taxon>
        <taxon>Viridiplantae</taxon>
        <taxon>Chlorophyta</taxon>
        <taxon>Mamiellophyceae</taxon>
        <taxon>Mamiellales</taxon>
        <taxon>Bathycoccaceae</taxon>
        <taxon>Ostreococcus</taxon>
    </lineage>
</organism>
<gene>
    <name evidence="3" type="ORF">OSTLU_92473</name>
</gene>
<feature type="domain" description="DUF1995" evidence="2">
    <location>
        <begin position="41"/>
        <end position="283"/>
    </location>
</feature>